<evidence type="ECO:0000313" key="2">
    <source>
        <dbReference type="Proteomes" id="UP001597344"/>
    </source>
</evidence>
<keyword evidence="2" id="KW-1185">Reference proteome</keyword>
<dbReference type="Proteomes" id="UP001597344">
    <property type="component" value="Unassembled WGS sequence"/>
</dbReference>
<dbReference type="RefSeq" id="WP_378319426.1">
    <property type="nucleotide sequence ID" value="NZ_JBHUHY010000003.1"/>
</dbReference>
<name>A0ABW5AX21_9FLAO</name>
<protein>
    <submittedName>
        <fullName evidence="1">Uncharacterized protein</fullName>
    </submittedName>
</protein>
<gene>
    <name evidence="1" type="ORF">ACFSJT_06580</name>
</gene>
<accession>A0ABW5AX21</accession>
<evidence type="ECO:0000313" key="1">
    <source>
        <dbReference type="EMBL" id="MFD2186452.1"/>
    </source>
</evidence>
<sequence>MMPTNLPQIALTKCVVYFYDGSSRTFYSLDRSHRNSKLNKALGMQRLEKMLLQGKLKGTWETAIIYENRVKGVELAKFKNGVRVL</sequence>
<proteinExistence type="predicted"/>
<comment type="caution">
    <text evidence="1">The sequence shown here is derived from an EMBL/GenBank/DDBJ whole genome shotgun (WGS) entry which is preliminary data.</text>
</comment>
<organism evidence="1 2">
    <name type="scientific">Aquimarina celericrescens</name>
    <dbReference type="NCBI Taxonomy" id="1964542"/>
    <lineage>
        <taxon>Bacteria</taxon>
        <taxon>Pseudomonadati</taxon>
        <taxon>Bacteroidota</taxon>
        <taxon>Flavobacteriia</taxon>
        <taxon>Flavobacteriales</taxon>
        <taxon>Flavobacteriaceae</taxon>
        <taxon>Aquimarina</taxon>
    </lineage>
</organism>
<dbReference type="EMBL" id="JBHUHY010000003">
    <property type="protein sequence ID" value="MFD2186452.1"/>
    <property type="molecule type" value="Genomic_DNA"/>
</dbReference>
<reference evidence="2" key="1">
    <citation type="journal article" date="2019" name="Int. J. Syst. Evol. Microbiol.">
        <title>The Global Catalogue of Microorganisms (GCM) 10K type strain sequencing project: providing services to taxonomists for standard genome sequencing and annotation.</title>
        <authorList>
            <consortium name="The Broad Institute Genomics Platform"/>
            <consortium name="The Broad Institute Genome Sequencing Center for Infectious Disease"/>
            <person name="Wu L."/>
            <person name="Ma J."/>
        </authorList>
    </citation>
    <scope>NUCLEOTIDE SEQUENCE [LARGE SCALE GENOMIC DNA]</scope>
    <source>
        <strain evidence="2">DT92</strain>
    </source>
</reference>